<organism evidence="2 3">
    <name type="scientific">Streptomyces decoyicus</name>
    <dbReference type="NCBI Taxonomy" id="249567"/>
    <lineage>
        <taxon>Bacteria</taxon>
        <taxon>Bacillati</taxon>
        <taxon>Actinomycetota</taxon>
        <taxon>Actinomycetes</taxon>
        <taxon>Kitasatosporales</taxon>
        <taxon>Streptomycetaceae</taxon>
        <taxon>Streptomyces</taxon>
    </lineage>
</organism>
<feature type="transmembrane region" description="Helical" evidence="1">
    <location>
        <begin position="71"/>
        <end position="92"/>
    </location>
</feature>
<gene>
    <name evidence="2" type="ORF">OG863_17405</name>
</gene>
<dbReference type="RefSeq" id="WP_326619106.1">
    <property type="nucleotide sequence ID" value="NZ_CP109106.1"/>
</dbReference>
<dbReference type="Proteomes" id="UP001344251">
    <property type="component" value="Chromosome"/>
</dbReference>
<keyword evidence="1" id="KW-0472">Membrane</keyword>
<evidence type="ECO:0000256" key="1">
    <source>
        <dbReference type="SAM" id="Phobius"/>
    </source>
</evidence>
<proteinExistence type="predicted"/>
<name>A0ABZ1FGQ8_9ACTN</name>
<feature type="transmembrane region" description="Helical" evidence="1">
    <location>
        <begin position="12"/>
        <end position="32"/>
    </location>
</feature>
<keyword evidence="1" id="KW-1133">Transmembrane helix</keyword>
<evidence type="ECO:0000313" key="2">
    <source>
        <dbReference type="EMBL" id="WSB69582.1"/>
    </source>
</evidence>
<sequence>MLIRLHRPWRARLAVAFTVLVLAGGGVALVLWGEAPPPYAPLPSLTAAHGNTLTQVVYESTLDRDGPPGRATLGGAAMLAAAGVLGVAGCLIGRRR</sequence>
<reference evidence="2 3" key="1">
    <citation type="submission" date="2022-10" db="EMBL/GenBank/DDBJ databases">
        <title>The complete genomes of actinobacterial strains from the NBC collection.</title>
        <authorList>
            <person name="Joergensen T.S."/>
            <person name="Alvarez Arevalo M."/>
            <person name="Sterndorff E.B."/>
            <person name="Faurdal D."/>
            <person name="Vuksanovic O."/>
            <person name="Mourched A.-S."/>
            <person name="Charusanti P."/>
            <person name="Shaw S."/>
            <person name="Blin K."/>
            <person name="Weber T."/>
        </authorList>
    </citation>
    <scope>NUCLEOTIDE SEQUENCE [LARGE SCALE GENOMIC DNA]</scope>
    <source>
        <strain evidence="2 3">NBC 01774</strain>
    </source>
</reference>
<keyword evidence="3" id="KW-1185">Reference proteome</keyword>
<evidence type="ECO:0000313" key="3">
    <source>
        <dbReference type="Proteomes" id="UP001344251"/>
    </source>
</evidence>
<keyword evidence="1" id="KW-0812">Transmembrane</keyword>
<evidence type="ECO:0008006" key="4">
    <source>
        <dbReference type="Google" id="ProtNLM"/>
    </source>
</evidence>
<accession>A0ABZ1FGQ8</accession>
<protein>
    <recommendedName>
        <fullName evidence="4">ABC transporter permease</fullName>
    </recommendedName>
</protein>
<dbReference type="EMBL" id="CP109106">
    <property type="protein sequence ID" value="WSB69582.1"/>
    <property type="molecule type" value="Genomic_DNA"/>
</dbReference>